<sequence>MKFSILSEYFKKLEDTSSRNAITEILADLFGRTSADEIGKICYLLGGRVGPLYEAIEFGVADKFIMRAIARAYDKRPEEVLLRFKKMGDLGTTAEALHTGKGTNVTVGQVYDKLYEIAVSGGIGSQEKKIALLSDLFSSVDALSARYLARIPLDKLRLGFSDMTILDALSWMHTSDKSLRPKLEERYNVRPDIGLLAQKVKEEGAAGLSAVKAKIGAPILAALCQRITTSDEMIKKMGKVAVEPKYDGVRIQIHVGRDFVRTFSRNLENTTDMFPELVNVRKELNAREVILDGEAVGYDAKTGRLFSFQETTTRKRKHDIESMRAKVPLKFFIFDVLYKDGKDLLKVPLLLRRDMLEKTVKSGKLLALSPQVVTDDANTLRRYHDEQLGKGLEGAVVKKWHSIYEPGRRGYNWVKYKEEGQIGKLTDTIDAVIMGYYRGEGKRTGFGIGAFLVGVRKGESFVTVTKIGTGVSDELWKDLRTKLNAIKVSQQPKEYIDVSKLLIPDVWVVPKIVVELAGDDLTKSSNHGAGIAVRFPRLVRIRTDKSPPQATTVEEVEEMYKSQNPRIN</sequence>
<comment type="catalytic activity">
    <reaction evidence="13 14 15">
        <text>ATP + (deoxyribonucleotide)n-3'-hydroxyl + 5'-phospho-(deoxyribonucleotide)m = (deoxyribonucleotide)n+m + AMP + diphosphate.</text>
        <dbReference type="EC" id="6.5.1.1"/>
    </reaction>
</comment>
<feature type="domain" description="ATP-dependent DNA ligase family profile" evidence="18">
    <location>
        <begin position="322"/>
        <end position="445"/>
    </location>
</feature>
<dbReference type="GO" id="GO:0006281">
    <property type="term" value="P:DNA repair"/>
    <property type="evidence" value="ECO:0007669"/>
    <property type="project" value="UniProtKB-UniRule"/>
</dbReference>
<evidence type="ECO:0000256" key="1">
    <source>
        <dbReference type="ARBA" id="ARBA00007572"/>
    </source>
</evidence>
<dbReference type="InterPro" id="IPR016059">
    <property type="entry name" value="DNA_ligase_ATP-dep_CS"/>
</dbReference>
<comment type="cofactor">
    <cofactor evidence="14">
        <name>Mg(2+)</name>
        <dbReference type="ChEBI" id="CHEBI:18420"/>
    </cofactor>
</comment>
<dbReference type="Gene3D" id="2.40.50.140">
    <property type="entry name" value="Nucleic acid-binding proteins"/>
    <property type="match status" value="1"/>
</dbReference>
<comment type="similarity">
    <text evidence="1 14 16">Belongs to the ATP-dependent DNA ligase family.</text>
</comment>
<evidence type="ECO:0000256" key="4">
    <source>
        <dbReference type="ARBA" id="ARBA00022705"/>
    </source>
</evidence>
<gene>
    <name evidence="14" type="primary">lig</name>
    <name evidence="19" type="ORF">A2875_01825</name>
</gene>
<dbReference type="SUPFAM" id="SSF117018">
    <property type="entry name" value="ATP-dependent DNA ligase DNA-binding domain"/>
    <property type="match status" value="1"/>
</dbReference>
<keyword evidence="4 14" id="KW-0235">DNA replication</keyword>
<feature type="binding site" evidence="14">
    <location>
        <position position="294"/>
    </location>
    <ligand>
        <name>ATP</name>
        <dbReference type="ChEBI" id="CHEBI:30616"/>
    </ligand>
</feature>
<dbReference type="GO" id="GO:0006273">
    <property type="term" value="P:lagging strand elongation"/>
    <property type="evidence" value="ECO:0007669"/>
    <property type="project" value="TreeGrafter"/>
</dbReference>
<dbReference type="Pfam" id="PF01068">
    <property type="entry name" value="DNA_ligase_A_M"/>
    <property type="match status" value="1"/>
</dbReference>
<evidence type="ECO:0000256" key="14">
    <source>
        <dbReference type="HAMAP-Rule" id="MF_00407"/>
    </source>
</evidence>
<keyword evidence="6 14" id="KW-0547">Nucleotide-binding</keyword>
<keyword evidence="12 14" id="KW-0131">Cell cycle</keyword>
<dbReference type="PANTHER" id="PTHR45674:SF4">
    <property type="entry name" value="DNA LIGASE 1"/>
    <property type="match status" value="1"/>
</dbReference>
<feature type="binding site" evidence="14">
    <location>
        <position position="265"/>
    </location>
    <ligand>
        <name>ATP</name>
        <dbReference type="ChEBI" id="CHEBI:30616"/>
    </ligand>
</feature>
<dbReference type="InterPro" id="IPR022865">
    <property type="entry name" value="DNA_ligae_ATP-dep_bac/arc"/>
</dbReference>
<dbReference type="NCBIfam" id="TIGR00574">
    <property type="entry name" value="dnl1"/>
    <property type="match status" value="1"/>
</dbReference>
<dbReference type="InterPro" id="IPR036599">
    <property type="entry name" value="DNA_ligase_N_sf"/>
</dbReference>
<dbReference type="InterPro" id="IPR012340">
    <property type="entry name" value="NA-bd_OB-fold"/>
</dbReference>
<evidence type="ECO:0000256" key="17">
    <source>
        <dbReference type="SAM" id="MobiDB-lite"/>
    </source>
</evidence>
<keyword evidence="5 14" id="KW-0479">Metal-binding</keyword>
<dbReference type="GO" id="GO:0046872">
    <property type="term" value="F:metal ion binding"/>
    <property type="evidence" value="ECO:0007669"/>
    <property type="project" value="UniProtKB-KW"/>
</dbReference>
<keyword evidence="2 14" id="KW-0436">Ligase</keyword>
<evidence type="ECO:0000256" key="15">
    <source>
        <dbReference type="RuleBase" id="RU000617"/>
    </source>
</evidence>
<dbReference type="CDD" id="cd07901">
    <property type="entry name" value="Adenylation_DNA_ligase_Arch_LigB"/>
    <property type="match status" value="1"/>
</dbReference>
<feature type="binding site" evidence="14">
    <location>
        <position position="334"/>
    </location>
    <ligand>
        <name>ATP</name>
        <dbReference type="ChEBI" id="CHEBI:30616"/>
    </ligand>
</feature>
<evidence type="ECO:0000313" key="20">
    <source>
        <dbReference type="Proteomes" id="UP000177416"/>
    </source>
</evidence>
<keyword evidence="9 14" id="KW-0460">Magnesium</keyword>
<dbReference type="GO" id="GO:0071897">
    <property type="term" value="P:DNA biosynthetic process"/>
    <property type="evidence" value="ECO:0007669"/>
    <property type="project" value="InterPro"/>
</dbReference>
<evidence type="ECO:0000256" key="5">
    <source>
        <dbReference type="ARBA" id="ARBA00022723"/>
    </source>
</evidence>
<keyword evidence="11 14" id="KW-0234">DNA repair</keyword>
<name>A0A1F5ZIY0_9BACT</name>
<keyword evidence="3 14" id="KW-0132">Cell division</keyword>
<dbReference type="GO" id="GO:0003677">
    <property type="term" value="F:DNA binding"/>
    <property type="evidence" value="ECO:0007669"/>
    <property type="project" value="InterPro"/>
</dbReference>
<evidence type="ECO:0000256" key="2">
    <source>
        <dbReference type="ARBA" id="ARBA00022598"/>
    </source>
</evidence>
<dbReference type="InterPro" id="IPR050191">
    <property type="entry name" value="ATP-dep_DNA_ligase"/>
</dbReference>
<dbReference type="Pfam" id="PF04675">
    <property type="entry name" value="DNA_ligase_A_N"/>
    <property type="match status" value="1"/>
</dbReference>
<evidence type="ECO:0000256" key="10">
    <source>
        <dbReference type="ARBA" id="ARBA00023172"/>
    </source>
</evidence>
<keyword evidence="8 14" id="KW-0067">ATP-binding</keyword>
<dbReference type="GO" id="GO:0003910">
    <property type="term" value="F:DNA ligase (ATP) activity"/>
    <property type="evidence" value="ECO:0007669"/>
    <property type="project" value="UniProtKB-UniRule"/>
</dbReference>
<dbReference type="Proteomes" id="UP000177416">
    <property type="component" value="Unassembled WGS sequence"/>
</dbReference>
<dbReference type="GO" id="GO:0005524">
    <property type="term" value="F:ATP binding"/>
    <property type="evidence" value="ECO:0007669"/>
    <property type="project" value="UniProtKB-UniRule"/>
</dbReference>
<dbReference type="HAMAP" id="MF_00407">
    <property type="entry name" value="DNA_ligase"/>
    <property type="match status" value="1"/>
</dbReference>
<proteinExistence type="inferred from homology"/>
<organism evidence="19 20">
    <name type="scientific">Candidatus Gottesmanbacteria bacterium RIFCSPHIGHO2_01_FULL_46_14</name>
    <dbReference type="NCBI Taxonomy" id="1798380"/>
    <lineage>
        <taxon>Bacteria</taxon>
        <taxon>Candidatus Gottesmaniibacteriota</taxon>
    </lineage>
</organism>
<evidence type="ECO:0000313" key="19">
    <source>
        <dbReference type="EMBL" id="OGG12446.1"/>
    </source>
</evidence>
<dbReference type="GO" id="GO:0006310">
    <property type="term" value="P:DNA recombination"/>
    <property type="evidence" value="ECO:0007669"/>
    <property type="project" value="UniProtKB-UniRule"/>
</dbReference>
<keyword evidence="10 14" id="KW-0233">DNA recombination</keyword>
<evidence type="ECO:0000256" key="9">
    <source>
        <dbReference type="ARBA" id="ARBA00022842"/>
    </source>
</evidence>
<evidence type="ECO:0000256" key="12">
    <source>
        <dbReference type="ARBA" id="ARBA00023306"/>
    </source>
</evidence>
<dbReference type="InterPro" id="IPR000977">
    <property type="entry name" value="DNA_ligase_ATP-dep"/>
</dbReference>
<protein>
    <recommendedName>
        <fullName evidence="14">Probable DNA ligase</fullName>
        <ecNumber evidence="14">6.5.1.1</ecNumber>
    </recommendedName>
    <alternativeName>
        <fullName evidence="14">Polydeoxyribonucleotide synthase [ATP]</fullName>
    </alternativeName>
</protein>
<dbReference type="EMBL" id="MFJJ01000062">
    <property type="protein sequence ID" value="OGG12446.1"/>
    <property type="molecule type" value="Genomic_DNA"/>
</dbReference>
<dbReference type="EC" id="6.5.1.1" evidence="14"/>
<feature type="active site" description="N6-AMP-lysine intermediate" evidence="14">
    <location>
        <position position="245"/>
    </location>
</feature>
<dbReference type="InterPro" id="IPR012309">
    <property type="entry name" value="DNA_ligase_ATP-dep_C"/>
</dbReference>
<dbReference type="SUPFAM" id="SSF56091">
    <property type="entry name" value="DNA ligase/mRNA capping enzyme, catalytic domain"/>
    <property type="match status" value="1"/>
</dbReference>
<accession>A0A1F5ZIY0</accession>
<comment type="caution">
    <text evidence="19">The sequence shown here is derived from an EMBL/GenBank/DDBJ whole genome shotgun (WGS) entry which is preliminary data.</text>
</comment>
<dbReference type="PROSITE" id="PS00697">
    <property type="entry name" value="DNA_LIGASE_A1"/>
    <property type="match status" value="1"/>
</dbReference>
<dbReference type="GO" id="GO:0051301">
    <property type="term" value="P:cell division"/>
    <property type="evidence" value="ECO:0007669"/>
    <property type="project" value="UniProtKB-KW"/>
</dbReference>
<feature type="binding site" evidence="14">
    <location>
        <position position="409"/>
    </location>
    <ligand>
        <name>ATP</name>
        <dbReference type="ChEBI" id="CHEBI:30616"/>
    </ligand>
</feature>
<keyword evidence="7 14" id="KW-0227">DNA damage</keyword>
<dbReference type="PANTHER" id="PTHR45674">
    <property type="entry name" value="DNA LIGASE 1/3 FAMILY MEMBER"/>
    <property type="match status" value="1"/>
</dbReference>
<evidence type="ECO:0000256" key="16">
    <source>
        <dbReference type="RuleBase" id="RU004196"/>
    </source>
</evidence>
<dbReference type="PROSITE" id="PS50160">
    <property type="entry name" value="DNA_LIGASE_A3"/>
    <property type="match status" value="1"/>
</dbReference>
<evidence type="ECO:0000256" key="3">
    <source>
        <dbReference type="ARBA" id="ARBA00022618"/>
    </source>
</evidence>
<feature type="binding site" evidence="14">
    <location>
        <position position="243"/>
    </location>
    <ligand>
        <name>ATP</name>
        <dbReference type="ChEBI" id="CHEBI:30616"/>
    </ligand>
</feature>
<reference evidence="19 20" key="1">
    <citation type="journal article" date="2016" name="Nat. Commun.">
        <title>Thousands of microbial genomes shed light on interconnected biogeochemical processes in an aquifer system.</title>
        <authorList>
            <person name="Anantharaman K."/>
            <person name="Brown C.T."/>
            <person name="Hug L.A."/>
            <person name="Sharon I."/>
            <person name="Castelle C.J."/>
            <person name="Probst A.J."/>
            <person name="Thomas B.C."/>
            <person name="Singh A."/>
            <person name="Wilkins M.J."/>
            <person name="Karaoz U."/>
            <person name="Brodie E.L."/>
            <person name="Williams K.H."/>
            <person name="Hubbard S.S."/>
            <person name="Banfield J.F."/>
        </authorList>
    </citation>
    <scope>NUCLEOTIDE SEQUENCE [LARGE SCALE GENOMIC DNA]</scope>
</reference>
<evidence type="ECO:0000256" key="8">
    <source>
        <dbReference type="ARBA" id="ARBA00022840"/>
    </source>
</evidence>
<dbReference type="InterPro" id="IPR012310">
    <property type="entry name" value="DNA_ligase_ATP-dep_cent"/>
</dbReference>
<comment type="function">
    <text evidence="14">DNA ligase that seals nicks in double-stranded DNA during DNA replication, DNA recombination and DNA repair.</text>
</comment>
<dbReference type="Gene3D" id="1.10.3260.10">
    <property type="entry name" value="DNA ligase, ATP-dependent, N-terminal domain"/>
    <property type="match status" value="1"/>
</dbReference>
<feature type="region of interest" description="Disordered" evidence="17">
    <location>
        <begin position="549"/>
        <end position="568"/>
    </location>
</feature>
<dbReference type="SUPFAM" id="SSF50249">
    <property type="entry name" value="Nucleic acid-binding proteins"/>
    <property type="match status" value="1"/>
</dbReference>
<dbReference type="Pfam" id="PF04679">
    <property type="entry name" value="DNA_ligase_A_C"/>
    <property type="match status" value="1"/>
</dbReference>
<dbReference type="Gene3D" id="3.30.470.30">
    <property type="entry name" value="DNA ligase/mRNA capping enzyme"/>
    <property type="match status" value="1"/>
</dbReference>
<dbReference type="AlphaFoldDB" id="A0A1F5ZIY0"/>
<evidence type="ECO:0000256" key="11">
    <source>
        <dbReference type="ARBA" id="ARBA00023204"/>
    </source>
</evidence>
<evidence type="ECO:0000256" key="13">
    <source>
        <dbReference type="ARBA" id="ARBA00034003"/>
    </source>
</evidence>
<evidence type="ECO:0000256" key="7">
    <source>
        <dbReference type="ARBA" id="ARBA00022763"/>
    </source>
</evidence>
<dbReference type="InterPro" id="IPR012308">
    <property type="entry name" value="DNA_ligase_ATP-dep_N"/>
</dbReference>
<feature type="binding site" evidence="14">
    <location>
        <position position="250"/>
    </location>
    <ligand>
        <name>ATP</name>
        <dbReference type="ChEBI" id="CHEBI:30616"/>
    </ligand>
</feature>
<evidence type="ECO:0000256" key="6">
    <source>
        <dbReference type="ARBA" id="ARBA00022741"/>
    </source>
</evidence>
<dbReference type="PROSITE" id="PS00333">
    <property type="entry name" value="DNA_LIGASE_A2"/>
    <property type="match status" value="1"/>
</dbReference>
<feature type="binding site" evidence="14">
    <location>
        <position position="415"/>
    </location>
    <ligand>
        <name>ATP</name>
        <dbReference type="ChEBI" id="CHEBI:30616"/>
    </ligand>
</feature>
<evidence type="ECO:0000259" key="18">
    <source>
        <dbReference type="PROSITE" id="PS50160"/>
    </source>
</evidence>